<organism evidence="1 2">
    <name type="scientific">Brenthis ino</name>
    <name type="common">lesser marbled fritillary</name>
    <dbReference type="NCBI Taxonomy" id="405034"/>
    <lineage>
        <taxon>Eukaryota</taxon>
        <taxon>Metazoa</taxon>
        <taxon>Ecdysozoa</taxon>
        <taxon>Arthropoda</taxon>
        <taxon>Hexapoda</taxon>
        <taxon>Insecta</taxon>
        <taxon>Pterygota</taxon>
        <taxon>Neoptera</taxon>
        <taxon>Endopterygota</taxon>
        <taxon>Lepidoptera</taxon>
        <taxon>Glossata</taxon>
        <taxon>Ditrysia</taxon>
        <taxon>Papilionoidea</taxon>
        <taxon>Nymphalidae</taxon>
        <taxon>Heliconiinae</taxon>
        <taxon>Argynnini</taxon>
        <taxon>Brenthis</taxon>
    </lineage>
</organism>
<reference evidence="1" key="1">
    <citation type="submission" date="2021-12" db="EMBL/GenBank/DDBJ databases">
        <authorList>
            <person name="Martin H S."/>
        </authorList>
    </citation>
    <scope>NUCLEOTIDE SEQUENCE</scope>
</reference>
<sequence length="416" mass="45957">MPDWRYNVLSTSEAYIDDEGGPPRDLFAASYPRRADRSRPPYTCPYTTIFLGTRTHVPYRLTPLQSENGDPYADAYSVDRSSNLTDTSSFARYEDCRSQLEGSLIPKRDSEKSDGNITLQVQKIPYNSGVFHVAPKSEQVKTVQGNNLFSGEESDSDVLSSCTCDSFERCEFDCRDFEPFSDTCCCDPLSDGVCSRSPKEVDSPEHFCDRVVEEDRVSARSDMDGLDLTLFEPAQTDSNDCRDESTDQNGAAVAATLCGVLYALPHIENDTATSAVSGAAVGVLPCSWEPFYCVLQQDRRTLTAYTSEELASFPGFYLDYKASSNNGEYTTRSLPRVRIDGGNNVGNGVRLRCWAAPPSITEEEAEDDIEEDAVSLRALPSQVNAKFVRNMDTSDVSQIEDVAGVRPNRNSKLVTS</sequence>
<gene>
    <name evidence="1" type="ORF">BINO364_LOCUS8308</name>
</gene>
<dbReference type="EMBL" id="OV170223">
    <property type="protein sequence ID" value="CAH0722332.1"/>
    <property type="molecule type" value="Genomic_DNA"/>
</dbReference>
<proteinExistence type="predicted"/>
<name>A0A8J9ULX9_9NEOP</name>
<dbReference type="OrthoDB" id="6435470at2759"/>
<keyword evidence="2" id="KW-1185">Reference proteome</keyword>
<dbReference type="AlphaFoldDB" id="A0A8J9ULX9"/>
<evidence type="ECO:0000313" key="2">
    <source>
        <dbReference type="Proteomes" id="UP000838878"/>
    </source>
</evidence>
<dbReference type="Proteomes" id="UP000838878">
    <property type="component" value="Chromosome 3"/>
</dbReference>
<feature type="non-terminal residue" evidence="1">
    <location>
        <position position="416"/>
    </location>
</feature>
<evidence type="ECO:0000313" key="1">
    <source>
        <dbReference type="EMBL" id="CAH0722332.1"/>
    </source>
</evidence>
<accession>A0A8J9ULX9</accession>
<protein>
    <submittedName>
        <fullName evidence="1">Uncharacterized protein</fullName>
    </submittedName>
</protein>